<dbReference type="Proteomes" id="UP001480595">
    <property type="component" value="Unassembled WGS sequence"/>
</dbReference>
<keyword evidence="2" id="KW-1185">Reference proteome</keyword>
<dbReference type="EMBL" id="JAQQWL010000007">
    <property type="protein sequence ID" value="KAK8064879.1"/>
    <property type="molecule type" value="Genomic_DNA"/>
</dbReference>
<reference evidence="1 2" key="1">
    <citation type="submission" date="2023-01" db="EMBL/GenBank/DDBJ databases">
        <title>Analysis of 21 Apiospora genomes using comparative genomics revels a genus with tremendous synthesis potential of carbohydrate active enzymes and secondary metabolites.</title>
        <authorList>
            <person name="Sorensen T."/>
        </authorList>
    </citation>
    <scope>NUCLEOTIDE SEQUENCE [LARGE SCALE GENOMIC DNA]</scope>
    <source>
        <strain evidence="1 2">CBS 135458</strain>
    </source>
</reference>
<sequence>MNSFWWLWGLGGSSDHGQRIEEVFSRTSSATLAPYFILSMVARWFVGSDSVGPVCAPARDMAELTEEGLMAGSSSVTQKDV</sequence>
<evidence type="ECO:0000313" key="1">
    <source>
        <dbReference type="EMBL" id="KAK8064879.1"/>
    </source>
</evidence>
<dbReference type="RefSeq" id="XP_066715868.1">
    <property type="nucleotide sequence ID" value="XM_066858926.1"/>
</dbReference>
<dbReference type="GeneID" id="92091989"/>
<name>A0ABR1V479_9PEZI</name>
<gene>
    <name evidence="1" type="ORF">PG994_007517</name>
</gene>
<accession>A0ABR1V479</accession>
<evidence type="ECO:0000313" key="2">
    <source>
        <dbReference type="Proteomes" id="UP001480595"/>
    </source>
</evidence>
<proteinExistence type="predicted"/>
<organism evidence="1 2">
    <name type="scientific">Apiospora phragmitis</name>
    <dbReference type="NCBI Taxonomy" id="2905665"/>
    <lineage>
        <taxon>Eukaryota</taxon>
        <taxon>Fungi</taxon>
        <taxon>Dikarya</taxon>
        <taxon>Ascomycota</taxon>
        <taxon>Pezizomycotina</taxon>
        <taxon>Sordariomycetes</taxon>
        <taxon>Xylariomycetidae</taxon>
        <taxon>Amphisphaeriales</taxon>
        <taxon>Apiosporaceae</taxon>
        <taxon>Apiospora</taxon>
    </lineage>
</organism>
<protein>
    <submittedName>
        <fullName evidence="1">Uncharacterized protein</fullName>
    </submittedName>
</protein>
<comment type="caution">
    <text evidence="1">The sequence shown here is derived from an EMBL/GenBank/DDBJ whole genome shotgun (WGS) entry which is preliminary data.</text>
</comment>